<comment type="caution">
    <text evidence="10">The sequence shown here is derived from an EMBL/GenBank/DDBJ whole genome shotgun (WGS) entry which is preliminary data.</text>
</comment>
<keyword evidence="2 5" id="KW-0819">tRNA processing</keyword>
<evidence type="ECO:0000313" key="10">
    <source>
        <dbReference type="EMBL" id="KAH7349367.1"/>
    </source>
</evidence>
<feature type="domain" description="TSEN34 N-terminal" evidence="9">
    <location>
        <begin position="10"/>
        <end position="79"/>
    </location>
</feature>
<dbReference type="GO" id="GO:0003676">
    <property type="term" value="F:nucleic acid binding"/>
    <property type="evidence" value="ECO:0007669"/>
    <property type="project" value="InterPro"/>
</dbReference>
<comment type="function">
    <text evidence="4">Constitutes one of the two catalytic subunit of the tRNA-splicing endonuclease complex, a complex responsible for identification and cleavage of the splice sites in pre-tRNA. It cleaves pre-tRNA at the 5'- and 3'-splice sites to release the intron. The products are an intron and two tRNA half-molecules bearing 2',3'-cyclic phosphate and 5'-OH termini. There are no conserved sequences at the splice sites, but the intron is invariably located at the same site in the gene, placing the splice sites an invariant distance from the constant structural features of the tRNA body. It probably carries the active site for 3'-splice site cleavage.</text>
</comment>
<feature type="active site" evidence="6">
    <location>
        <position position="233"/>
    </location>
</feature>
<feature type="domain" description="tRNA intron endonuclease catalytic" evidence="8">
    <location>
        <begin position="211"/>
        <end position="276"/>
    </location>
</feature>
<keyword evidence="10" id="KW-0255">Endonuclease</keyword>
<dbReference type="EMBL" id="JAGPXD010000006">
    <property type="protein sequence ID" value="KAH7349367.1"/>
    <property type="molecule type" value="Genomic_DNA"/>
</dbReference>
<dbReference type="GO" id="GO:0000379">
    <property type="term" value="P:tRNA-type intron splice site recognition and cleavage"/>
    <property type="evidence" value="ECO:0007669"/>
    <property type="project" value="UniProtKB-UniRule"/>
</dbReference>
<dbReference type="InterPro" id="IPR011856">
    <property type="entry name" value="tRNA_endonuc-like_dom_sf"/>
</dbReference>
<dbReference type="EC" id="4.6.1.16" evidence="5"/>
<evidence type="ECO:0000256" key="1">
    <source>
        <dbReference type="ARBA" id="ARBA00008078"/>
    </source>
</evidence>
<evidence type="ECO:0000313" key="11">
    <source>
        <dbReference type="Proteomes" id="UP000813385"/>
    </source>
</evidence>
<keyword evidence="11" id="KW-1185">Reference proteome</keyword>
<evidence type="ECO:0000256" key="5">
    <source>
        <dbReference type="PIRNR" id="PIRNR017250"/>
    </source>
</evidence>
<dbReference type="InterPro" id="IPR006677">
    <property type="entry name" value="tRNA_intron_Endonuc_cat-like"/>
</dbReference>
<dbReference type="Pfam" id="PF01974">
    <property type="entry name" value="tRNA_int_endo"/>
    <property type="match status" value="1"/>
</dbReference>
<dbReference type="PANTHER" id="PTHR13070:SF0">
    <property type="entry name" value="TRNA-SPLICING ENDONUCLEASE SUBUNIT SEN34"/>
    <property type="match status" value="1"/>
</dbReference>
<evidence type="ECO:0000256" key="4">
    <source>
        <dbReference type="ARBA" id="ARBA00059865"/>
    </source>
</evidence>
<keyword evidence="10" id="KW-0378">Hydrolase</keyword>
<reference evidence="10" key="1">
    <citation type="journal article" date="2021" name="Nat. Commun.">
        <title>Genetic determinants of endophytism in the Arabidopsis root mycobiome.</title>
        <authorList>
            <person name="Mesny F."/>
            <person name="Miyauchi S."/>
            <person name="Thiergart T."/>
            <person name="Pickel B."/>
            <person name="Atanasova L."/>
            <person name="Karlsson M."/>
            <person name="Huettel B."/>
            <person name="Barry K.W."/>
            <person name="Haridas S."/>
            <person name="Chen C."/>
            <person name="Bauer D."/>
            <person name="Andreopoulos W."/>
            <person name="Pangilinan J."/>
            <person name="LaButti K."/>
            <person name="Riley R."/>
            <person name="Lipzen A."/>
            <person name="Clum A."/>
            <person name="Drula E."/>
            <person name="Henrissat B."/>
            <person name="Kohler A."/>
            <person name="Grigoriev I.V."/>
            <person name="Martin F.M."/>
            <person name="Hacquard S."/>
        </authorList>
    </citation>
    <scope>NUCLEOTIDE SEQUENCE</scope>
    <source>
        <strain evidence="10">MPI-CAGE-AT-0016</strain>
    </source>
</reference>
<dbReference type="GO" id="GO:0000214">
    <property type="term" value="C:tRNA-intron endonuclease complex"/>
    <property type="evidence" value="ECO:0007669"/>
    <property type="project" value="UniProtKB-UniRule"/>
</dbReference>
<dbReference type="InterPro" id="IPR036167">
    <property type="entry name" value="tRNA_intron_Endo_cat-like_sf"/>
</dbReference>
<dbReference type="InterPro" id="IPR016690">
    <property type="entry name" value="TSEN34"/>
</dbReference>
<evidence type="ECO:0000256" key="2">
    <source>
        <dbReference type="ARBA" id="ARBA00022694"/>
    </source>
</evidence>
<evidence type="ECO:0000256" key="7">
    <source>
        <dbReference type="SAM" id="MobiDB-lite"/>
    </source>
</evidence>
<feature type="region of interest" description="Disordered" evidence="7">
    <location>
        <begin position="115"/>
        <end position="169"/>
    </location>
</feature>
<dbReference type="OrthoDB" id="48041at2759"/>
<dbReference type="CDD" id="cd22363">
    <property type="entry name" value="tRNA-intron_lyase_C"/>
    <property type="match status" value="1"/>
</dbReference>
<evidence type="ECO:0000259" key="9">
    <source>
        <dbReference type="Pfam" id="PF26577"/>
    </source>
</evidence>
<keyword evidence="3 5" id="KW-0456">Lyase</keyword>
<evidence type="ECO:0000256" key="6">
    <source>
        <dbReference type="PIRSR" id="PIRSR017250-50"/>
    </source>
</evidence>
<dbReference type="Pfam" id="PF26577">
    <property type="entry name" value="TSEN34_N"/>
    <property type="match status" value="1"/>
</dbReference>
<gene>
    <name evidence="10" type="ORF">B0T11DRAFT_289088</name>
</gene>
<keyword evidence="10" id="KW-0540">Nuclease</keyword>
<dbReference type="Gene3D" id="3.40.1350.10">
    <property type="match status" value="1"/>
</dbReference>
<sequence>MAETRPVPVVRISKIADRYLVFDAEHVSALRRVHGISSMLAGSTPQNPTQNVFLSLPLELLPEEAASLVEKKVAVLVDEAAFHIDALRSSDPRARDAYLASLDETRNLARRHIAEEQQARKAASKAQEAKAREKKNKRKSGGQSAAPSGEDASASLFTPDDAQKTPAPVDRVEAAVAKPMAVTPTTSAGLEAPSGDEGHTVEAPPIGPLQRHLVANGYFITPGLRFGAKYSVYPGDSLRYHAHFLATDYEWDEGIPMLDIVGSGRLGTSVKKSFLMGGAPDAAPGEQGEDRTRAFSLEWAAM</sequence>
<dbReference type="AlphaFoldDB" id="A0A8K0WYE6"/>
<evidence type="ECO:0000256" key="3">
    <source>
        <dbReference type="ARBA" id="ARBA00023239"/>
    </source>
</evidence>
<feature type="active site" evidence="6">
    <location>
        <position position="272"/>
    </location>
</feature>
<proteinExistence type="inferred from homology"/>
<protein>
    <recommendedName>
        <fullName evidence="5">tRNA-splicing endonuclease subunit Sen34</fullName>
        <ecNumber evidence="5">4.6.1.16</ecNumber>
    </recommendedName>
</protein>
<comment type="similarity">
    <text evidence="1 5">Belongs to the tRNA-intron endonuclease family.</text>
</comment>
<evidence type="ECO:0000259" key="8">
    <source>
        <dbReference type="Pfam" id="PF01974"/>
    </source>
</evidence>
<dbReference type="SUPFAM" id="SSF53032">
    <property type="entry name" value="tRNA-intron endonuclease catalytic domain-like"/>
    <property type="match status" value="1"/>
</dbReference>
<dbReference type="PIRSF" id="PIRSF017250">
    <property type="entry name" value="tRNA_splic_SEN34"/>
    <property type="match status" value="1"/>
</dbReference>
<feature type="active site" evidence="6">
    <location>
        <position position="241"/>
    </location>
</feature>
<dbReference type="PANTHER" id="PTHR13070">
    <property type="entry name" value="TRNA-SPLICING ENDONUCLEASE SUBUNIT SEN34-RELATED"/>
    <property type="match status" value="1"/>
</dbReference>
<dbReference type="FunFam" id="3.40.1350.10:FF:000008">
    <property type="entry name" value="tRNA-splicing endonuclease subunit Sen34"/>
    <property type="match status" value="1"/>
</dbReference>
<dbReference type="Proteomes" id="UP000813385">
    <property type="component" value="Unassembled WGS sequence"/>
</dbReference>
<dbReference type="GO" id="GO:0000213">
    <property type="term" value="F:tRNA-intron lyase activity"/>
    <property type="evidence" value="ECO:0007669"/>
    <property type="project" value="UniProtKB-UniRule"/>
</dbReference>
<name>A0A8K0WYE6_9PEZI</name>
<organism evidence="10 11">
    <name type="scientific">Plectosphaerella cucumerina</name>
    <dbReference type="NCBI Taxonomy" id="40658"/>
    <lineage>
        <taxon>Eukaryota</taxon>
        <taxon>Fungi</taxon>
        <taxon>Dikarya</taxon>
        <taxon>Ascomycota</taxon>
        <taxon>Pezizomycotina</taxon>
        <taxon>Sordariomycetes</taxon>
        <taxon>Hypocreomycetidae</taxon>
        <taxon>Glomerellales</taxon>
        <taxon>Plectosphaerellaceae</taxon>
        <taxon>Plectosphaerella</taxon>
    </lineage>
</organism>
<accession>A0A8K0WYE6</accession>
<dbReference type="InterPro" id="IPR059049">
    <property type="entry name" value="TSEN34_N"/>
</dbReference>